<keyword evidence="5" id="KW-0812">Transmembrane</keyword>
<evidence type="ECO:0000256" key="3">
    <source>
        <dbReference type="ARBA" id="ARBA00022777"/>
    </source>
</evidence>
<keyword evidence="1" id="KW-0808">Transferase</keyword>
<dbReference type="GO" id="GO:0004788">
    <property type="term" value="F:thiamine diphosphokinase activity"/>
    <property type="evidence" value="ECO:0007669"/>
    <property type="project" value="InterPro"/>
</dbReference>
<evidence type="ECO:0000259" key="6">
    <source>
        <dbReference type="Pfam" id="PF04263"/>
    </source>
</evidence>
<dbReference type="InterPro" id="IPR007371">
    <property type="entry name" value="TPK_catalytic"/>
</dbReference>
<protein>
    <submittedName>
        <fullName evidence="8">Cytokinetic ring protein SteA</fullName>
    </submittedName>
</protein>
<name>A0AB35T440_RUBRA</name>
<evidence type="ECO:0000256" key="1">
    <source>
        <dbReference type="ARBA" id="ARBA00022679"/>
    </source>
</evidence>
<comment type="caution">
    <text evidence="8">The sequence shown here is derived from an EMBL/GenBank/DDBJ whole genome shotgun (WGS) entry which is preliminary data.</text>
</comment>
<reference evidence="8" key="1">
    <citation type="submission" date="2023-11" db="EMBL/GenBank/DDBJ databases">
        <title>MicrobeMod: A computational toolkit for identifying prokaryotic methylation and restriction-modification with nanopore sequencing.</title>
        <authorList>
            <person name="Crits-Christoph A."/>
            <person name="Kang S.C."/>
            <person name="Lee H."/>
            <person name="Ostrov N."/>
        </authorList>
    </citation>
    <scope>NUCLEOTIDE SEQUENCE</scope>
    <source>
        <strain evidence="8">ATCC 51242</strain>
    </source>
</reference>
<dbReference type="InterPro" id="IPR036759">
    <property type="entry name" value="TPK_catalytic_sf"/>
</dbReference>
<dbReference type="SUPFAM" id="SSF63999">
    <property type="entry name" value="Thiamin pyrophosphokinase, catalytic domain"/>
    <property type="match status" value="1"/>
</dbReference>
<dbReference type="InterPro" id="IPR047795">
    <property type="entry name" value="Put_SteA-like"/>
</dbReference>
<dbReference type="GO" id="GO:0016301">
    <property type="term" value="F:kinase activity"/>
    <property type="evidence" value="ECO:0007669"/>
    <property type="project" value="UniProtKB-KW"/>
</dbReference>
<evidence type="ECO:0000256" key="2">
    <source>
        <dbReference type="ARBA" id="ARBA00022741"/>
    </source>
</evidence>
<feature type="transmembrane region" description="Helical" evidence="5">
    <location>
        <begin position="350"/>
        <end position="368"/>
    </location>
</feature>
<organism evidence="8 9">
    <name type="scientific">Rubrobacter radiotolerans</name>
    <name type="common">Arthrobacter radiotolerans</name>
    <dbReference type="NCBI Taxonomy" id="42256"/>
    <lineage>
        <taxon>Bacteria</taxon>
        <taxon>Bacillati</taxon>
        <taxon>Actinomycetota</taxon>
        <taxon>Rubrobacteria</taxon>
        <taxon>Rubrobacterales</taxon>
        <taxon>Rubrobacteraceae</taxon>
        <taxon>Rubrobacter</taxon>
    </lineage>
</organism>
<evidence type="ECO:0000256" key="5">
    <source>
        <dbReference type="SAM" id="Phobius"/>
    </source>
</evidence>
<dbReference type="RefSeq" id="WP_051589941.1">
    <property type="nucleotide sequence ID" value="NZ_CP007514.1"/>
</dbReference>
<keyword evidence="5" id="KW-1133">Transmembrane helix</keyword>
<evidence type="ECO:0000259" key="7">
    <source>
        <dbReference type="Pfam" id="PF12555"/>
    </source>
</evidence>
<keyword evidence="2" id="KW-0547">Nucleotide-binding</keyword>
<evidence type="ECO:0000256" key="4">
    <source>
        <dbReference type="ARBA" id="ARBA00022840"/>
    </source>
</evidence>
<dbReference type="Pfam" id="PF12555">
    <property type="entry name" value="SteA-like_C"/>
    <property type="match status" value="1"/>
</dbReference>
<keyword evidence="5" id="KW-0472">Membrane</keyword>
<accession>A0AB35T440</accession>
<proteinExistence type="predicted"/>
<evidence type="ECO:0000313" key="8">
    <source>
        <dbReference type="EMBL" id="MDX5894148.1"/>
    </source>
</evidence>
<dbReference type="GO" id="GO:0009229">
    <property type="term" value="P:thiamine diphosphate biosynthetic process"/>
    <property type="evidence" value="ECO:0007669"/>
    <property type="project" value="InterPro"/>
</dbReference>
<sequence length="390" mass="42138">MSPNGGVTGDEVPEGFRLTGRAVVGRKTKDLIGRLSEETVAIIHHENLDRVTAESLVDSGVRAVVNAARSATGVYPNQGPFILTRAGIYILDGVGEAAFEGIGEGDEVELRGDELFKGGKLVARGQHLGEEAAERRLRESRAAVGDALESFAKNTVEFMHVERDLLFSTLEVPPEVAKEIRGRQVLIVVRGYDYRQDLVALRPYIRGEKPYVIAVDGGADALLENNFKPDLLFGDMDSVSERGIRASRRVLVHAYPDGSAPGLERVRKAGVESARTLPAPGLSEDIAILIAEQCEAELIVAVGTHVGLVEFLDKGRKGASSTFLTRLKVGPRLVDAKGVSKLYPTRVSPVMLLALVLAALIVTTAIVYSSQQMRDIFNLLAIKLRLLLGI</sequence>
<dbReference type="EMBL" id="JAWXXX010000001">
    <property type="protein sequence ID" value="MDX5894148.1"/>
    <property type="molecule type" value="Genomic_DNA"/>
</dbReference>
<keyword evidence="4" id="KW-0067">ATP-binding</keyword>
<dbReference type="NCBIfam" id="NF040608">
    <property type="entry name" value="division_SteA"/>
    <property type="match status" value="1"/>
</dbReference>
<keyword evidence="3" id="KW-0418">Kinase</keyword>
<evidence type="ECO:0000313" key="9">
    <source>
        <dbReference type="Proteomes" id="UP001281130"/>
    </source>
</evidence>
<dbReference type="GO" id="GO:0005524">
    <property type="term" value="F:ATP binding"/>
    <property type="evidence" value="ECO:0007669"/>
    <property type="project" value="UniProtKB-KW"/>
</dbReference>
<dbReference type="Proteomes" id="UP001281130">
    <property type="component" value="Unassembled WGS sequence"/>
</dbReference>
<feature type="domain" description="Thiamin pyrophosphokinase catalytic" evidence="6">
    <location>
        <begin position="209"/>
        <end position="242"/>
    </location>
</feature>
<feature type="domain" description="SteA-like C-terminal" evidence="7">
    <location>
        <begin position="337"/>
        <end position="388"/>
    </location>
</feature>
<gene>
    <name evidence="8" type="primary">steA</name>
    <name evidence="8" type="ORF">SIL72_08905</name>
</gene>
<dbReference type="Pfam" id="PF04263">
    <property type="entry name" value="TPK_catalytic"/>
    <property type="match status" value="1"/>
</dbReference>
<dbReference type="InterPro" id="IPR022215">
    <property type="entry name" value="SteA-like_C"/>
</dbReference>
<dbReference type="Gene3D" id="3.40.50.10240">
    <property type="entry name" value="Thiamin pyrophosphokinase, catalytic domain"/>
    <property type="match status" value="1"/>
</dbReference>
<dbReference type="AlphaFoldDB" id="A0AB35T440"/>